<evidence type="ECO:0000313" key="1">
    <source>
        <dbReference type="EMBL" id="KAH7974449.1"/>
    </source>
</evidence>
<accession>A0ACB8DPY2</accession>
<evidence type="ECO:0000313" key="2">
    <source>
        <dbReference type="Proteomes" id="UP000821865"/>
    </source>
</evidence>
<name>A0ACB8DPY2_DERSI</name>
<proteinExistence type="predicted"/>
<dbReference type="EMBL" id="CM023479">
    <property type="protein sequence ID" value="KAH7974449.1"/>
    <property type="molecule type" value="Genomic_DNA"/>
</dbReference>
<organism evidence="1 2">
    <name type="scientific">Dermacentor silvarum</name>
    <name type="common">Tick</name>
    <dbReference type="NCBI Taxonomy" id="543639"/>
    <lineage>
        <taxon>Eukaryota</taxon>
        <taxon>Metazoa</taxon>
        <taxon>Ecdysozoa</taxon>
        <taxon>Arthropoda</taxon>
        <taxon>Chelicerata</taxon>
        <taxon>Arachnida</taxon>
        <taxon>Acari</taxon>
        <taxon>Parasitiformes</taxon>
        <taxon>Ixodida</taxon>
        <taxon>Ixodoidea</taxon>
        <taxon>Ixodidae</taxon>
        <taxon>Rhipicephalinae</taxon>
        <taxon>Dermacentor</taxon>
    </lineage>
</organism>
<comment type="caution">
    <text evidence="1">The sequence shown here is derived from an EMBL/GenBank/DDBJ whole genome shotgun (WGS) entry which is preliminary data.</text>
</comment>
<gene>
    <name evidence="1" type="ORF">HPB49_015667</name>
</gene>
<protein>
    <submittedName>
        <fullName evidence="1">Uncharacterized protein</fullName>
    </submittedName>
</protein>
<dbReference type="Proteomes" id="UP000821865">
    <property type="component" value="Chromosome 10"/>
</dbReference>
<keyword evidence="2" id="KW-1185">Reference proteome</keyword>
<reference evidence="1" key="1">
    <citation type="submission" date="2020-05" db="EMBL/GenBank/DDBJ databases">
        <title>Large-scale comparative analyses of tick genomes elucidate their genetic diversity and vector capacities.</title>
        <authorList>
            <person name="Jia N."/>
            <person name="Wang J."/>
            <person name="Shi W."/>
            <person name="Du L."/>
            <person name="Sun Y."/>
            <person name="Zhan W."/>
            <person name="Jiang J."/>
            <person name="Wang Q."/>
            <person name="Zhang B."/>
            <person name="Ji P."/>
            <person name="Sakyi L.B."/>
            <person name="Cui X."/>
            <person name="Yuan T."/>
            <person name="Jiang B."/>
            <person name="Yang W."/>
            <person name="Lam T.T.-Y."/>
            <person name="Chang Q."/>
            <person name="Ding S."/>
            <person name="Wang X."/>
            <person name="Zhu J."/>
            <person name="Ruan X."/>
            <person name="Zhao L."/>
            <person name="Wei J."/>
            <person name="Que T."/>
            <person name="Du C."/>
            <person name="Cheng J."/>
            <person name="Dai P."/>
            <person name="Han X."/>
            <person name="Huang E."/>
            <person name="Gao Y."/>
            <person name="Liu J."/>
            <person name="Shao H."/>
            <person name="Ye R."/>
            <person name="Li L."/>
            <person name="Wei W."/>
            <person name="Wang X."/>
            <person name="Wang C."/>
            <person name="Yang T."/>
            <person name="Huo Q."/>
            <person name="Li W."/>
            <person name="Guo W."/>
            <person name="Chen H."/>
            <person name="Zhou L."/>
            <person name="Ni X."/>
            <person name="Tian J."/>
            <person name="Zhou Y."/>
            <person name="Sheng Y."/>
            <person name="Liu T."/>
            <person name="Pan Y."/>
            <person name="Xia L."/>
            <person name="Li J."/>
            <person name="Zhao F."/>
            <person name="Cao W."/>
        </authorList>
    </citation>
    <scope>NUCLEOTIDE SEQUENCE</scope>
    <source>
        <strain evidence="1">Dsil-2018</strain>
    </source>
</reference>
<sequence length="689" mass="78023">MEGPRDRAPDHFVPCTAGENETCQIVDKLSTWNELLLGSQFELQEMPGTTGQLFLKTFADILPTIENFDALWIPHYPDLIVWLLRTHRCIASVYLKLSTAAITRLSVLDALRHSTWTKRVILCVEDMQAFDAAFKVIPCLTKIEELDCSACTKYEAPPEGFLTALSALFRTSSSLKCLHLSFLRLIGPVADKLFTDLLLNKHKLKELHLLDCELVCDSYPYALTEYLGTTTALNNFAVDMTNEMVQKAVLDGILQNNSIYKLLIGGFIQNEESPGIVAAVIRENSVLRNLNISIRAAPAVGPLSVYGCWLPALAQNDTLEELSFPLKVFRRSEWATFIRTLPNKENLRKVNIKAGFEHRQLLPVYAVVESLGLEEKVSVTFHCFAHDVDLLHCKAISKIHFSAGEPDDRLVAALHLLPNFQHVTDLSIELTSGSIRLSLALAEYLISTATLRLLKLSVGWDIFVETEGANPWWSVIHESLSRNKSLRELRVFLQQFNTQDIKGLADSLKRSRNIRYAEFIDMDQKNASVFVRRLSKGIADNWTLQFVLCGLSIDADAAGDWYAVCETTRRNSGLVARAARFVRASPLDRYVTGALERVSRYPVLLDDVARQAHIDKSEIVDLVRDRLKRTETLNGFMRVVGVVRERVICHPHNDDRMQLDDLIEDCWRHVRRYLLIDDVKPSIRHVENI</sequence>